<protein>
    <submittedName>
        <fullName evidence="2">Uncharacterized protein</fullName>
    </submittedName>
</protein>
<evidence type="ECO:0000256" key="1">
    <source>
        <dbReference type="SAM" id="Phobius"/>
    </source>
</evidence>
<accession>A0A0E1NL06</accession>
<dbReference type="KEGG" id="ypa:YPA_MT0094"/>
<keyword evidence="1" id="KW-1133">Transmembrane helix</keyword>
<dbReference type="RefSeq" id="WP_002213439.1">
    <property type="nucleotide sequence ID" value="NC_008120.1"/>
</dbReference>
<evidence type="ECO:0000313" key="3">
    <source>
        <dbReference type="Proteomes" id="UP000001971"/>
    </source>
</evidence>
<proteinExistence type="predicted"/>
<geneLocation type="plasmid" evidence="2">
    <name>pMT</name>
</geneLocation>
<keyword evidence="1" id="KW-0472">Membrane</keyword>
<sequence>MIKGYLMAVSAVVSVCFIYGLLVPSLISAKSDLAFFIGLAIAVVFPVALLKAGRRYINSLNKTKEK</sequence>
<dbReference type="GeneID" id="57977599"/>
<dbReference type="AlphaFoldDB" id="A0A0E1NL06"/>
<dbReference type="EMBL" id="CP000309">
    <property type="protein sequence ID" value="ABG16230.1"/>
    <property type="molecule type" value="Genomic_DNA"/>
</dbReference>
<evidence type="ECO:0000313" key="2">
    <source>
        <dbReference type="EMBL" id="ABG16230.1"/>
    </source>
</evidence>
<name>A0A0E1NL06_YERPA</name>
<feature type="transmembrane region" description="Helical" evidence="1">
    <location>
        <begin position="33"/>
        <end position="52"/>
    </location>
</feature>
<keyword evidence="1" id="KW-0812">Transmembrane</keyword>
<gene>
    <name evidence="2" type="ordered locus">YPA_MT0094</name>
</gene>
<dbReference type="Proteomes" id="UP000001971">
    <property type="component" value="Plasmid pMT"/>
</dbReference>
<reference evidence="2 3" key="1">
    <citation type="journal article" date="2006" name="J. Bacteriol.">
        <title>Complete genome sequence of Yersinia pestis strains Antiqua and Nepal516: evidence of gene reduction in an emerging pathogen.</title>
        <authorList>
            <person name="Chain P.S."/>
            <person name="Hu P."/>
            <person name="Malfatti S.A."/>
            <person name="Radnedge L."/>
            <person name="Larimer F."/>
            <person name="Vergez L.M."/>
            <person name="Worsham P."/>
            <person name="Chu M.C."/>
            <person name="Andersen G.L."/>
        </authorList>
    </citation>
    <scope>NUCLEOTIDE SEQUENCE [LARGE SCALE GENOMIC DNA]</scope>
    <source>
        <strain evidence="2 3">Antiqua</strain>
        <plasmid evidence="2 3">pMT</plasmid>
    </source>
</reference>
<organism evidence="2 3">
    <name type="scientific">Yersinia pestis bv. Antiqua (strain Antiqua)</name>
    <dbReference type="NCBI Taxonomy" id="360102"/>
    <lineage>
        <taxon>Bacteria</taxon>
        <taxon>Pseudomonadati</taxon>
        <taxon>Pseudomonadota</taxon>
        <taxon>Gammaproteobacteria</taxon>
        <taxon>Enterobacterales</taxon>
        <taxon>Yersiniaceae</taxon>
        <taxon>Yersinia</taxon>
    </lineage>
</organism>
<dbReference type="PATRIC" id="fig|360102.15.peg.4763"/>
<feature type="transmembrane region" description="Helical" evidence="1">
    <location>
        <begin position="5"/>
        <end position="27"/>
    </location>
</feature>
<dbReference type="HOGENOM" id="CLU_2824229_0_0_6"/>
<keyword evidence="2" id="KW-0614">Plasmid</keyword>